<feature type="binding site" evidence="1">
    <location>
        <position position="249"/>
    </location>
    <ligand>
        <name>Mg(2+)</name>
        <dbReference type="ChEBI" id="CHEBI:18420"/>
        <label>2</label>
    </ligand>
</feature>
<comment type="caution">
    <text evidence="2">The sequence shown here is derived from an EMBL/GenBank/DDBJ whole genome shotgun (WGS) entry which is preliminary data.</text>
</comment>
<sequence>MADLPVVVEHVDGAWRARPTGPGAGIALLELLAAGSGVGEGFRVTRGVTRPFEPTERAVAADQTNESWVVGETAVVKWATEPLVGPHPDRPRRLLAAGFAGTPRLWGLLEWRTPAGEWVPVASAADLVPGAADGWAWCVDEARAALGVDDRPGRPFAAELGRLTATMHLALADSPAERAPASHAASSLAAARDLLARLSSPLLEACRPRLAELLLPLGDAAGTPLIAVHGDFHVGQLLRAPAGPLYVIDFDGNPTLTPEQRAAQHPAALDVAGMLMSLENVGHVVRRYAPEVTDEAAAAWSAAGQAEFLGAYRAGLAEAGRGELLDESLLAAYEAQQLLRELAYAETHLPRWRYVPEAALRRRFGPPA</sequence>
<dbReference type="RefSeq" id="WP_203004313.1">
    <property type="nucleotide sequence ID" value="NZ_JADWYU010000125.1"/>
</dbReference>
<dbReference type="Proteomes" id="UP000604475">
    <property type="component" value="Unassembled WGS sequence"/>
</dbReference>
<dbReference type="InterPro" id="IPR043674">
    <property type="entry name" value="GlcN_kinase"/>
</dbReference>
<feature type="short sequence motif" description="Substrate specificity determinant motif" evidence="1">
    <location>
        <begin position="337"/>
        <end position="352"/>
    </location>
</feature>
<reference evidence="2" key="1">
    <citation type="submission" date="2020-12" db="EMBL/GenBank/DDBJ databases">
        <title>Genomic characterization of non-nitrogen-fixing Frankia strains.</title>
        <authorList>
            <person name="Carlos-Shanley C."/>
            <person name="Guerra T."/>
            <person name="Hahn D."/>
        </authorList>
    </citation>
    <scope>NUCLEOTIDE SEQUENCE</scope>
    <source>
        <strain evidence="2">CN6</strain>
    </source>
</reference>
<keyword evidence="1" id="KW-0808">Transferase</keyword>
<keyword evidence="3" id="KW-1185">Reference proteome</keyword>
<comment type="cofactor">
    <cofactor evidence="1">
        <name>Mg(2+)</name>
        <dbReference type="ChEBI" id="CHEBI:18420"/>
    </cofactor>
    <text evidence="1">Binds 2 Mg(2+) ions per subunit.</text>
</comment>
<evidence type="ECO:0000313" key="2">
    <source>
        <dbReference type="EMBL" id="MBL7631715.1"/>
    </source>
</evidence>
<feature type="binding site" evidence="1">
    <location>
        <position position="133"/>
    </location>
    <ligand>
        <name>ATP</name>
        <dbReference type="ChEBI" id="CHEBI:30616"/>
    </ligand>
</feature>
<keyword evidence="1" id="KW-0418">Kinase</keyword>
<evidence type="ECO:0000256" key="1">
    <source>
        <dbReference type="HAMAP-Rule" id="MF_02218"/>
    </source>
</evidence>
<feature type="binding site" evidence="1">
    <location>
        <position position="77"/>
    </location>
    <ligand>
        <name>ATP</name>
        <dbReference type="ChEBI" id="CHEBI:30616"/>
    </ligand>
</feature>
<proteinExistence type="inferred from homology"/>
<dbReference type="InterPro" id="IPR011009">
    <property type="entry name" value="Kinase-like_dom_sf"/>
</dbReference>
<dbReference type="SUPFAM" id="SSF56112">
    <property type="entry name" value="Protein kinase-like (PK-like)"/>
    <property type="match status" value="1"/>
</dbReference>
<dbReference type="EMBL" id="JAEACQ010000282">
    <property type="protein sequence ID" value="MBL7631715.1"/>
    <property type="molecule type" value="Genomic_DNA"/>
</dbReference>
<dbReference type="Gene3D" id="3.90.1200.10">
    <property type="match status" value="1"/>
</dbReference>
<feature type="binding site" evidence="1">
    <location>
        <position position="231"/>
    </location>
    <ligand>
        <name>D-glucosamine</name>
        <dbReference type="ChEBI" id="CHEBI:58723"/>
    </ligand>
</feature>
<keyword evidence="1" id="KW-0547">Nucleotide-binding</keyword>
<feature type="binding site" evidence="1">
    <location>
        <position position="341"/>
    </location>
    <ligand>
        <name>D-glucosamine</name>
        <dbReference type="ChEBI" id="CHEBI:58723"/>
    </ligand>
</feature>
<accession>A0A937RK07</accession>
<dbReference type="EC" id="2.7.1.8" evidence="1"/>
<gene>
    <name evidence="2" type="ORF">I7412_32060</name>
</gene>
<keyword evidence="1" id="KW-0119">Carbohydrate metabolism</keyword>
<comment type="caution">
    <text evidence="1">Lacks conserved residue(s) required for the propagation of feature annotation.</text>
</comment>
<dbReference type="GO" id="GO:0005524">
    <property type="term" value="F:ATP binding"/>
    <property type="evidence" value="ECO:0007669"/>
    <property type="project" value="UniProtKB-KW"/>
</dbReference>
<dbReference type="HAMAP" id="MF_02218">
    <property type="entry name" value="GlcN_kinase"/>
    <property type="match status" value="1"/>
</dbReference>
<comment type="catalytic activity">
    <reaction evidence="1">
        <text>D-glucosamine + ATP = D-glucosamine 6-phosphate + ADP + H(+)</text>
        <dbReference type="Rhea" id="RHEA:10948"/>
        <dbReference type="ChEBI" id="CHEBI:15378"/>
        <dbReference type="ChEBI" id="CHEBI:30616"/>
        <dbReference type="ChEBI" id="CHEBI:58723"/>
        <dbReference type="ChEBI" id="CHEBI:58725"/>
        <dbReference type="ChEBI" id="CHEBI:456216"/>
        <dbReference type="EC" id="2.7.1.8"/>
    </reaction>
</comment>
<dbReference type="AlphaFoldDB" id="A0A937RK07"/>
<dbReference type="GO" id="GO:0047931">
    <property type="term" value="F:glucosamine kinase activity"/>
    <property type="evidence" value="ECO:0007669"/>
    <property type="project" value="UniProtKB-UniRule"/>
</dbReference>
<feature type="binding site" evidence="1">
    <location>
        <position position="251"/>
    </location>
    <ligand>
        <name>Mg(2+)</name>
        <dbReference type="ChEBI" id="CHEBI:18420"/>
        <label>2</label>
    </ligand>
</feature>
<keyword evidence="1" id="KW-0067">ATP-binding</keyword>
<feature type="binding site" evidence="1">
    <location>
        <position position="236"/>
    </location>
    <ligand>
        <name>Mg(2+)</name>
        <dbReference type="ChEBI" id="CHEBI:18420"/>
        <label>1</label>
    </ligand>
</feature>
<organism evidence="2 3">
    <name type="scientific">Frankia nepalensis</name>
    <dbReference type="NCBI Taxonomy" id="1836974"/>
    <lineage>
        <taxon>Bacteria</taxon>
        <taxon>Bacillati</taxon>
        <taxon>Actinomycetota</taxon>
        <taxon>Actinomycetes</taxon>
        <taxon>Frankiales</taxon>
        <taxon>Frankiaceae</taxon>
        <taxon>Frankia</taxon>
    </lineage>
</organism>
<feature type="binding site" evidence="1">
    <location>
        <position position="249"/>
    </location>
    <ligand>
        <name>Mg(2+)</name>
        <dbReference type="ChEBI" id="CHEBI:18420"/>
        <label>1</label>
    </ligand>
</feature>
<evidence type="ECO:0000313" key="3">
    <source>
        <dbReference type="Proteomes" id="UP000604475"/>
    </source>
</evidence>
<keyword evidence="1" id="KW-0479">Metal-binding</keyword>
<protein>
    <recommendedName>
        <fullName evidence="1">Glucosamine kinase</fullName>
        <shortName evidence="1">GlcN kinase</shortName>
        <shortName evidence="1">GlcNK</shortName>
        <ecNumber evidence="1">2.7.1.8</ecNumber>
    </recommendedName>
</protein>
<keyword evidence="1" id="KW-0460">Magnesium</keyword>
<name>A0A937RK07_9ACTN</name>
<comment type="similarity">
    <text evidence="1">Belongs to the actinobacterial glucosamine kinase family.</text>
</comment>
<comment type="subunit">
    <text evidence="1">Monomer.</text>
</comment>
<dbReference type="GO" id="GO:0005975">
    <property type="term" value="P:carbohydrate metabolic process"/>
    <property type="evidence" value="ECO:0007669"/>
    <property type="project" value="UniProtKB-UniRule"/>
</dbReference>
<dbReference type="GO" id="GO:0000287">
    <property type="term" value="F:magnesium ion binding"/>
    <property type="evidence" value="ECO:0007669"/>
    <property type="project" value="UniProtKB-UniRule"/>
</dbReference>
<comment type="function">
    <text evidence="1">Catalyzes the ATP-dependent phosphorylation of D-glucosamine (GlcN) to D-glucosamine 6-phosphate. May be involved in the phosphorylation of acquired extracellular GlcN derived from the hydrolysis of chitosan, i.e., in the incorporation of exogenous GlcN into the bacterial GlcNAc metabolism.</text>
</comment>